<proteinExistence type="predicted"/>
<protein>
    <submittedName>
        <fullName evidence="3">Damage-inducible protein CinA</fullName>
    </submittedName>
</protein>
<evidence type="ECO:0000256" key="1">
    <source>
        <dbReference type="SAM" id="MobiDB-lite"/>
    </source>
</evidence>
<dbReference type="SUPFAM" id="SSF142433">
    <property type="entry name" value="CinA-like"/>
    <property type="match status" value="1"/>
</dbReference>
<reference evidence="3 4" key="1">
    <citation type="submission" date="2017-12" db="EMBL/GenBank/DDBJ databases">
        <title>Phylogenetic diversity of female urinary microbiome.</title>
        <authorList>
            <person name="Thomas-White K."/>
            <person name="Wolfe A.J."/>
        </authorList>
    </citation>
    <scope>NUCLEOTIDE SEQUENCE [LARGE SCALE GENOMIC DNA]</scope>
    <source>
        <strain evidence="3 4">UMB1298</strain>
    </source>
</reference>
<evidence type="ECO:0000259" key="2">
    <source>
        <dbReference type="Pfam" id="PF02464"/>
    </source>
</evidence>
<feature type="domain" description="CinA C-terminal" evidence="2">
    <location>
        <begin position="2"/>
        <end position="155"/>
    </location>
</feature>
<feature type="region of interest" description="Disordered" evidence="1">
    <location>
        <begin position="156"/>
        <end position="192"/>
    </location>
</feature>
<dbReference type="AlphaFoldDB" id="A0A2I1PDG7"/>
<accession>A0A2I1PDG7</accession>
<evidence type="ECO:0000313" key="4">
    <source>
        <dbReference type="Proteomes" id="UP000234206"/>
    </source>
</evidence>
<dbReference type="EMBL" id="PKIZ01000002">
    <property type="protein sequence ID" value="PKZ42675.1"/>
    <property type="molecule type" value="Genomic_DNA"/>
</dbReference>
<dbReference type="Gene3D" id="3.90.950.20">
    <property type="entry name" value="CinA-like"/>
    <property type="match status" value="1"/>
</dbReference>
<evidence type="ECO:0000313" key="3">
    <source>
        <dbReference type="EMBL" id="PKZ42675.1"/>
    </source>
</evidence>
<dbReference type="InterPro" id="IPR036653">
    <property type="entry name" value="CinA-like_C"/>
</dbReference>
<dbReference type="Pfam" id="PF02464">
    <property type="entry name" value="CinA"/>
    <property type="match status" value="1"/>
</dbReference>
<dbReference type="Proteomes" id="UP000234206">
    <property type="component" value="Unassembled WGS sequence"/>
</dbReference>
<dbReference type="OrthoDB" id="1253990at2"/>
<comment type="caution">
    <text evidence="3">The sequence shown here is derived from an EMBL/GenBank/DDBJ whole genome shotgun (WGS) entry which is preliminary data.</text>
</comment>
<sequence length="192" mass="19145">MTARGLTLAVAESLTGGLVCAALTDVPGSSAVLRGGVVSYATELKASALGVDAGRLARTGPVDGLVAEQMALGAAAWGGADLAVATTGVAGPGPADGHPAGTVFVGLAWRGDGGEAAEGGAGEHQATHRAFHFPGDRAAVRRQSVGAALQEVLRQLDLADPLGSRRPDGPDHRRDAGGAHGDHSTRGRRRPA</sequence>
<gene>
    <name evidence="3" type="ORF">CYJ76_01235</name>
</gene>
<feature type="compositionally biased region" description="Basic and acidic residues" evidence="1">
    <location>
        <begin position="163"/>
        <end position="185"/>
    </location>
</feature>
<dbReference type="InterPro" id="IPR008136">
    <property type="entry name" value="CinA_C"/>
</dbReference>
<name>A0A2I1PDG7_9MICO</name>
<dbReference type="NCBIfam" id="TIGR00199">
    <property type="entry name" value="PncC_domain"/>
    <property type="match status" value="1"/>
</dbReference>
<keyword evidence="4" id="KW-1185">Reference proteome</keyword>
<organism evidence="3 4">
    <name type="scientific">Kytococcus schroeteri</name>
    <dbReference type="NCBI Taxonomy" id="138300"/>
    <lineage>
        <taxon>Bacteria</taxon>
        <taxon>Bacillati</taxon>
        <taxon>Actinomycetota</taxon>
        <taxon>Actinomycetes</taxon>
        <taxon>Micrococcales</taxon>
        <taxon>Kytococcaceae</taxon>
        <taxon>Kytococcus</taxon>
    </lineage>
</organism>